<dbReference type="PROSITE" id="PS52016">
    <property type="entry name" value="TONB_DEPENDENT_REC_3"/>
    <property type="match status" value="1"/>
</dbReference>
<feature type="domain" description="TonB-dependent receptor plug" evidence="8">
    <location>
        <begin position="54"/>
        <end position="175"/>
    </location>
</feature>
<name>A0A3B0URU6_9ZZZZ</name>
<sequence>MKIKFNQRTALFLGLFAPLTVVFSSQAVAQDDGTDREVEEVVVLGSRRSARSVTDSAVPVDVISGDDFVNQGDTDLSNLLKNVVPSYNVNTQPISDAATLVRPANLRGLAPDHTLVLVNGKRRHRAAVIYWLGNGVSDGAQGPDIAPLPAIALKQVEVLRDGAAAQYGSDAIAGVMNFALKDDSDGTTFEAKYGQFYEGDGATWNLAGNIGLPFTDDGFANFSFEYGSTDDTNRSIQRNDAAALIAAGNTAVANPAQVWGQPIIDDDLKLVYNIGLQLDDSKEFYAFGNYAQKTVDGGFFFRNPNTHSGVFRGPGVDDGNVDGNGNPVLTPTILTGDMTPGATDNSNCPVIRVIDNVPDASALAQLTAANCFAFNQMFPGGFTPRFGGDVIDFATTVGVRGETDSGWNWDLSGSYGRSFVDFSIRNTVNASLGLQTPTEFNLGDYQQVDKNLNFDISKGYEVGSFYSDLNVAMGVEYRSETFTIVVGDQASYTIGPYAAQGFSTASNGFPGFSPLAAGGFERSNYAAYVDFEADVTENFLAGVAFRFEDFEGFGSTFNGKATARYAFTDNFALRGAYSTGFRAPTPGQSNAFNVSTEFENGQPVNNGTVPSVNPVAQLRGGQPLNPEKSNNFTFGAMLGLGPVDLTIDYFRIELEDRIALSRNFSLNPDEVAALINSGVTSAGNLRNFRFFTNDYDTLTRGVDIVATYSTEIGSGNTDFTLSYNATDTEVTRRTQAIDNAGNLIFDDNGNPEYLIDDTRVQELEFGLPKTRWNIGANHIVGNWRFLGRLSYYDDFYDSEDGAIYGDEFIVDAEVAYTLNDNITLTLGAQNLLDEYPDENPNAAAGVGNQYSQFSPSGFGGGFYYFKLRYEL</sequence>
<dbReference type="InterPro" id="IPR037066">
    <property type="entry name" value="Plug_dom_sf"/>
</dbReference>
<evidence type="ECO:0000256" key="1">
    <source>
        <dbReference type="ARBA" id="ARBA00004571"/>
    </source>
</evidence>
<keyword evidence="2" id="KW-0813">Transport</keyword>
<evidence type="ECO:0000256" key="3">
    <source>
        <dbReference type="ARBA" id="ARBA00022692"/>
    </source>
</evidence>
<keyword evidence="3" id="KW-0812">Transmembrane</keyword>
<keyword evidence="5" id="KW-0472">Membrane</keyword>
<dbReference type="InterPro" id="IPR012910">
    <property type="entry name" value="Plug_dom"/>
</dbReference>
<gene>
    <name evidence="9" type="ORF">MNBD_GAMMA01-2240</name>
</gene>
<dbReference type="SUPFAM" id="SSF56935">
    <property type="entry name" value="Porins"/>
    <property type="match status" value="1"/>
</dbReference>
<dbReference type="GO" id="GO:0009279">
    <property type="term" value="C:cell outer membrane"/>
    <property type="evidence" value="ECO:0007669"/>
    <property type="project" value="UniProtKB-SubCell"/>
</dbReference>
<dbReference type="InterPro" id="IPR036942">
    <property type="entry name" value="Beta-barrel_TonB_sf"/>
</dbReference>
<keyword evidence="4" id="KW-0798">TonB box</keyword>
<evidence type="ECO:0000313" key="9">
    <source>
        <dbReference type="EMBL" id="VAW33795.1"/>
    </source>
</evidence>
<dbReference type="InterPro" id="IPR000531">
    <property type="entry name" value="Beta-barrel_TonB"/>
</dbReference>
<dbReference type="Pfam" id="PF07715">
    <property type="entry name" value="Plug"/>
    <property type="match status" value="1"/>
</dbReference>
<dbReference type="Gene3D" id="2.40.170.20">
    <property type="entry name" value="TonB-dependent receptor, beta-barrel domain"/>
    <property type="match status" value="1"/>
</dbReference>
<dbReference type="EMBL" id="UOEW01000042">
    <property type="protein sequence ID" value="VAW33795.1"/>
    <property type="molecule type" value="Genomic_DNA"/>
</dbReference>
<organism evidence="9">
    <name type="scientific">hydrothermal vent metagenome</name>
    <dbReference type="NCBI Taxonomy" id="652676"/>
    <lineage>
        <taxon>unclassified sequences</taxon>
        <taxon>metagenomes</taxon>
        <taxon>ecological metagenomes</taxon>
    </lineage>
</organism>
<dbReference type="Gene3D" id="2.170.130.10">
    <property type="entry name" value="TonB-dependent receptor, plug domain"/>
    <property type="match status" value="1"/>
</dbReference>
<evidence type="ECO:0000259" key="7">
    <source>
        <dbReference type="Pfam" id="PF00593"/>
    </source>
</evidence>
<evidence type="ECO:0000256" key="4">
    <source>
        <dbReference type="ARBA" id="ARBA00023077"/>
    </source>
</evidence>
<dbReference type="PANTHER" id="PTHR47234:SF3">
    <property type="entry name" value="SECRETIN_TONB SHORT N-TERMINAL DOMAIN-CONTAINING PROTEIN"/>
    <property type="match status" value="1"/>
</dbReference>
<protein>
    <submittedName>
        <fullName evidence="9">TonB-dependent receptor</fullName>
    </submittedName>
</protein>
<proteinExistence type="predicted"/>
<evidence type="ECO:0000256" key="2">
    <source>
        <dbReference type="ARBA" id="ARBA00022448"/>
    </source>
</evidence>
<evidence type="ECO:0000259" key="8">
    <source>
        <dbReference type="Pfam" id="PF07715"/>
    </source>
</evidence>
<dbReference type="InterPro" id="IPR039426">
    <property type="entry name" value="TonB-dep_rcpt-like"/>
</dbReference>
<reference evidence="9" key="1">
    <citation type="submission" date="2018-06" db="EMBL/GenBank/DDBJ databases">
        <authorList>
            <person name="Zhirakovskaya E."/>
        </authorList>
    </citation>
    <scope>NUCLEOTIDE SEQUENCE</scope>
</reference>
<dbReference type="Pfam" id="PF00593">
    <property type="entry name" value="TonB_dep_Rec_b-barrel"/>
    <property type="match status" value="1"/>
</dbReference>
<dbReference type="PANTHER" id="PTHR47234">
    <property type="match status" value="1"/>
</dbReference>
<accession>A0A3B0URU6</accession>
<keyword evidence="9" id="KW-0675">Receptor</keyword>
<evidence type="ECO:0000256" key="5">
    <source>
        <dbReference type="ARBA" id="ARBA00023136"/>
    </source>
</evidence>
<dbReference type="AlphaFoldDB" id="A0A3B0URU6"/>
<evidence type="ECO:0000256" key="6">
    <source>
        <dbReference type="ARBA" id="ARBA00023237"/>
    </source>
</evidence>
<comment type="subcellular location">
    <subcellularLocation>
        <location evidence="1">Cell outer membrane</location>
        <topology evidence="1">Multi-pass membrane protein</topology>
    </subcellularLocation>
</comment>
<feature type="domain" description="TonB-dependent receptor-like beta-barrel" evidence="7">
    <location>
        <begin position="392"/>
        <end position="831"/>
    </location>
</feature>
<keyword evidence="6" id="KW-0998">Cell outer membrane</keyword>